<proteinExistence type="predicted"/>
<reference evidence="1 2" key="1">
    <citation type="journal article" date="2014" name="Genome Biol.">
        <title>Transcriptome and methylome profiling reveals relics of genome dominance in the mesopolyploid Brassica oleracea.</title>
        <authorList>
            <person name="Parkin I.A."/>
            <person name="Koh C."/>
            <person name="Tang H."/>
            <person name="Robinson S.J."/>
            <person name="Kagale S."/>
            <person name="Clarke W.E."/>
            <person name="Town C.D."/>
            <person name="Nixon J."/>
            <person name="Krishnakumar V."/>
            <person name="Bidwell S.L."/>
            <person name="Denoeud F."/>
            <person name="Belcram H."/>
            <person name="Links M.G."/>
            <person name="Just J."/>
            <person name="Clarke C."/>
            <person name="Bender T."/>
            <person name="Huebert T."/>
            <person name="Mason A.S."/>
            <person name="Pires J.C."/>
            <person name="Barker G."/>
            <person name="Moore J."/>
            <person name="Walley P.G."/>
            <person name="Manoli S."/>
            <person name="Batley J."/>
            <person name="Edwards D."/>
            <person name="Nelson M.N."/>
            <person name="Wang X."/>
            <person name="Paterson A.H."/>
            <person name="King G."/>
            <person name="Bancroft I."/>
            <person name="Chalhoub B."/>
            <person name="Sharpe A.G."/>
        </authorList>
    </citation>
    <scope>NUCLEOTIDE SEQUENCE</scope>
    <source>
        <strain evidence="1 2">cv. TO1000</strain>
    </source>
</reference>
<protein>
    <submittedName>
        <fullName evidence="1">Uncharacterized protein</fullName>
    </submittedName>
</protein>
<dbReference type="OMA" id="YMSYLTW"/>
<dbReference type="GeneID" id="106292398"/>
<keyword evidence="2" id="KW-1185">Reference proteome</keyword>
<organism evidence="1 2">
    <name type="scientific">Brassica oleracea var. oleracea</name>
    <dbReference type="NCBI Taxonomy" id="109376"/>
    <lineage>
        <taxon>Eukaryota</taxon>
        <taxon>Viridiplantae</taxon>
        <taxon>Streptophyta</taxon>
        <taxon>Embryophyta</taxon>
        <taxon>Tracheophyta</taxon>
        <taxon>Spermatophyta</taxon>
        <taxon>Magnoliopsida</taxon>
        <taxon>eudicotyledons</taxon>
        <taxon>Gunneridae</taxon>
        <taxon>Pentapetalae</taxon>
        <taxon>rosids</taxon>
        <taxon>malvids</taxon>
        <taxon>Brassicales</taxon>
        <taxon>Brassicaceae</taxon>
        <taxon>Brassiceae</taxon>
        <taxon>Brassica</taxon>
    </lineage>
</organism>
<reference evidence="1" key="2">
    <citation type="submission" date="2015-03" db="UniProtKB">
        <authorList>
            <consortium name="EnsemblPlants"/>
        </authorList>
    </citation>
    <scope>IDENTIFICATION</scope>
</reference>
<dbReference type="Gramene" id="Bo5g141220.1">
    <property type="protein sequence ID" value="Bo5g141220.1"/>
    <property type="gene ID" value="Bo5g141220"/>
</dbReference>
<dbReference type="PANTHER" id="PTHR34194">
    <property type="entry name" value="F14J8.16 PROTEIN"/>
    <property type="match status" value="1"/>
</dbReference>
<dbReference type="Proteomes" id="UP000032141">
    <property type="component" value="Chromosome C5"/>
</dbReference>
<evidence type="ECO:0000313" key="1">
    <source>
        <dbReference type="EnsemblPlants" id="Bo5g141220.1"/>
    </source>
</evidence>
<sequence>MKDVVIDDDVGNADSIMDSDDGRRTFMVNAVTNHHTPAMFQETDVPVLSLDDDDDDLKIDEDYKLHLDHLSDDNSLVPPSEDDSKESETRRLRFNMVTNDANRSKRKIAELEAARDVPLASNMSEESTEDDETLWDVPLLRTLEVIKRDNEARKLAESTSWDVPLVRAQEAIQRDNKARKMSETLWDVPLVRAQEVIQRGNKARRFLESKVDDTLRDVPLVRTKEVKALPVKRVHRVTEPSMTQRNKRVCVGTRKKSVEEVVDKDYMSYLTWLVDSFEHPTTVVPEKDLSAKVKVEIDSWCSDDDDDDIIEVSDTPFTDGESTPFVVSKNKEVIDLEKDDSTDDESGSSSAFRRELIDVLEKPYDAGELLLLSSQASMKKPVSRCRELRKGRESSYETSELGLSYLEKVCDFDREYKLADGDDKARLELLRGFFFYLENISLPGAFKPWLPENMKKLGSKKAMLATIGRC</sequence>
<dbReference type="HOGENOM" id="CLU_585765_0_0_1"/>
<accession>A0A0D3CLY8</accession>
<name>A0A0D3CLY8_BRAOL</name>
<dbReference type="EnsemblPlants" id="Bo5g141220.1">
    <property type="protein sequence ID" value="Bo5g141220.1"/>
    <property type="gene ID" value="Bo5g141220"/>
</dbReference>
<dbReference type="PANTHER" id="PTHR34194:SF26">
    <property type="entry name" value="BNAA05G29920D PROTEIN"/>
    <property type="match status" value="1"/>
</dbReference>
<dbReference type="KEGG" id="boe:106292398"/>
<dbReference type="RefSeq" id="XP_013583441.1">
    <property type="nucleotide sequence ID" value="XM_013727987.1"/>
</dbReference>
<dbReference type="AlphaFoldDB" id="A0A0D3CLY8"/>
<dbReference type="eggNOG" id="ENOG502S39P">
    <property type="taxonomic scope" value="Eukaryota"/>
</dbReference>
<dbReference type="OrthoDB" id="298344at2759"/>
<evidence type="ECO:0000313" key="2">
    <source>
        <dbReference type="Proteomes" id="UP000032141"/>
    </source>
</evidence>
<dbReference type="STRING" id="109376.A0A0D3CLY8"/>